<evidence type="ECO:0000256" key="1">
    <source>
        <dbReference type="ARBA" id="ARBA00000448"/>
    </source>
</evidence>
<evidence type="ECO:0000259" key="7">
    <source>
        <dbReference type="Pfam" id="PF00933"/>
    </source>
</evidence>
<name>A0A345HZV1_9ACTN</name>
<sequence>MSNTGFVNPESPLRGALYRDPAQPVGVRVEDLLARMTLEEKAGLLFQTILTMEPDGTLSEDPARTPAPTARHMVGDLHMTHFNLLGSGDARRIAEWHNRLQELAEQSRLGIPVTLSSDPRHSFTDNPGTAMLSGPFSQWPESLGLAAVADPELVRDYADTVRREYLSVGIRLALHPQIDLATEPRWSRINGTFGEDADLTSRLVAAYIEGLRGPGTDAALGHDSVSAMVKHFPGGGPQLDGEDPHFEYGREQVYPGGRFDYHLRPFRAAIAAGATQMMPYYGMPVGTPYEEVGFGFNKDIVTGLLREQLGFQGIVVTDWGLVSDGEAFGQLLPARAWGAEDLTPAQRARKILDAGTDQFGGEHIPGLIVELVRGGEVSEERVDVSARRLLTEKFRLGLFDERRYVDPDVAERTVGHADFRAAGHAAQQRAVTVLTDSGLLPLAGRPKLYLEGVDPGTAAAYGEVVADPADADLAVLRLGTPFEPRPGGFEAFFHAGRLDFEPERLKEILALLDALPTVVAIHLERPAVIPEIAERAGALVAVYGTSDRALLDVLFGRARAEGRLPFQLPRSMEEVRLGRPDVPQESTYPVFPFGHGLTM</sequence>
<dbReference type="Gene3D" id="3.20.20.300">
    <property type="entry name" value="Glycoside hydrolase, family 3, N-terminal domain"/>
    <property type="match status" value="1"/>
</dbReference>
<proteinExistence type="inferred from homology"/>
<evidence type="ECO:0000313" key="10">
    <source>
        <dbReference type="Proteomes" id="UP000253868"/>
    </source>
</evidence>
<evidence type="ECO:0000256" key="6">
    <source>
        <dbReference type="ARBA" id="ARBA00023295"/>
    </source>
</evidence>
<evidence type="ECO:0000313" key="9">
    <source>
        <dbReference type="EMBL" id="AXG82225.1"/>
    </source>
</evidence>
<evidence type="ECO:0000256" key="4">
    <source>
        <dbReference type="ARBA" id="ARBA00022729"/>
    </source>
</evidence>
<dbReference type="InterPro" id="IPR002772">
    <property type="entry name" value="Glyco_hydro_3_C"/>
</dbReference>
<dbReference type="Pfam" id="PF01915">
    <property type="entry name" value="Glyco_hydro_3_C"/>
    <property type="match status" value="1"/>
</dbReference>
<evidence type="ECO:0000256" key="5">
    <source>
        <dbReference type="ARBA" id="ARBA00022801"/>
    </source>
</evidence>
<dbReference type="AlphaFoldDB" id="A0A345HZV1"/>
<accession>A0A345HZV1</accession>
<dbReference type="EMBL" id="CP031194">
    <property type="protein sequence ID" value="AXG82225.1"/>
    <property type="molecule type" value="Genomic_DNA"/>
</dbReference>
<dbReference type="PANTHER" id="PTHR30620">
    <property type="entry name" value="PERIPLASMIC BETA-GLUCOSIDASE-RELATED"/>
    <property type="match status" value="1"/>
</dbReference>
<keyword evidence="4" id="KW-0732">Signal</keyword>
<dbReference type="RefSeq" id="WP_114664765.1">
    <property type="nucleotide sequence ID" value="NZ_CP031194.1"/>
</dbReference>
<dbReference type="GO" id="GO:0009251">
    <property type="term" value="P:glucan catabolic process"/>
    <property type="evidence" value="ECO:0007669"/>
    <property type="project" value="TreeGrafter"/>
</dbReference>
<dbReference type="InterPro" id="IPR051915">
    <property type="entry name" value="Cellulose_Degrad_GH3"/>
</dbReference>
<organism evidence="9 10">
    <name type="scientific">Streptomyces paludis</name>
    <dbReference type="NCBI Taxonomy" id="2282738"/>
    <lineage>
        <taxon>Bacteria</taxon>
        <taxon>Bacillati</taxon>
        <taxon>Actinomycetota</taxon>
        <taxon>Actinomycetes</taxon>
        <taxon>Kitasatosporales</taxon>
        <taxon>Streptomycetaceae</taxon>
        <taxon>Streptomyces</taxon>
    </lineage>
</organism>
<dbReference type="PRINTS" id="PR00133">
    <property type="entry name" value="GLHYDRLASE3"/>
</dbReference>
<evidence type="ECO:0000259" key="8">
    <source>
        <dbReference type="Pfam" id="PF01915"/>
    </source>
</evidence>
<gene>
    <name evidence="9" type="ORF">DVK44_36120</name>
</gene>
<reference evidence="10" key="1">
    <citation type="submission" date="2018-07" db="EMBL/GenBank/DDBJ databases">
        <authorList>
            <person name="Zhao J."/>
        </authorList>
    </citation>
    <scope>NUCLEOTIDE SEQUENCE [LARGE SCALE GENOMIC DNA]</scope>
    <source>
        <strain evidence="10">GSSD-12</strain>
    </source>
</reference>
<dbReference type="Proteomes" id="UP000253868">
    <property type="component" value="Chromosome"/>
</dbReference>
<evidence type="ECO:0000256" key="2">
    <source>
        <dbReference type="ARBA" id="ARBA00005336"/>
    </source>
</evidence>
<keyword evidence="5 9" id="KW-0378">Hydrolase</keyword>
<dbReference type="InterPro" id="IPR036881">
    <property type="entry name" value="Glyco_hydro_3_C_sf"/>
</dbReference>
<dbReference type="SUPFAM" id="SSF52279">
    <property type="entry name" value="Beta-D-glucan exohydrolase, C-terminal domain"/>
    <property type="match status" value="1"/>
</dbReference>
<dbReference type="Gene3D" id="3.40.50.1700">
    <property type="entry name" value="Glycoside hydrolase family 3 C-terminal domain"/>
    <property type="match status" value="1"/>
</dbReference>
<feature type="domain" description="Glycoside hydrolase family 3 C-terminal" evidence="8">
    <location>
        <begin position="458"/>
        <end position="598"/>
    </location>
</feature>
<comment type="catalytic activity">
    <reaction evidence="1">
        <text>Hydrolysis of terminal, non-reducing beta-D-glucosyl residues with release of beta-D-glucose.</text>
        <dbReference type="EC" id="3.2.1.21"/>
    </reaction>
</comment>
<dbReference type="InterPro" id="IPR001764">
    <property type="entry name" value="Glyco_hydro_3_N"/>
</dbReference>
<dbReference type="InterPro" id="IPR036962">
    <property type="entry name" value="Glyco_hydro_3_N_sf"/>
</dbReference>
<evidence type="ECO:0000256" key="3">
    <source>
        <dbReference type="ARBA" id="ARBA00012744"/>
    </source>
</evidence>
<dbReference type="EC" id="3.2.1.21" evidence="3"/>
<feature type="domain" description="Glycoside hydrolase family 3 N-terminal" evidence="7">
    <location>
        <begin position="88"/>
        <end position="391"/>
    </location>
</feature>
<dbReference type="SUPFAM" id="SSF51445">
    <property type="entry name" value="(Trans)glycosidases"/>
    <property type="match status" value="1"/>
</dbReference>
<dbReference type="OrthoDB" id="9803863at2"/>
<protein>
    <recommendedName>
        <fullName evidence="3">beta-glucosidase</fullName>
        <ecNumber evidence="3">3.2.1.21</ecNumber>
    </recommendedName>
</protein>
<dbReference type="Pfam" id="PF00933">
    <property type="entry name" value="Glyco_hydro_3"/>
    <property type="match status" value="1"/>
</dbReference>
<dbReference type="InterPro" id="IPR017853">
    <property type="entry name" value="GH"/>
</dbReference>
<dbReference type="PANTHER" id="PTHR30620:SF16">
    <property type="entry name" value="LYSOSOMAL BETA GLUCOSIDASE"/>
    <property type="match status" value="1"/>
</dbReference>
<comment type="similarity">
    <text evidence="2">Belongs to the glycosyl hydrolase 3 family.</text>
</comment>
<dbReference type="GO" id="GO:0008422">
    <property type="term" value="F:beta-glucosidase activity"/>
    <property type="evidence" value="ECO:0007669"/>
    <property type="project" value="UniProtKB-EC"/>
</dbReference>
<keyword evidence="6" id="KW-0326">Glycosidase</keyword>
<dbReference type="KEGG" id="spad:DVK44_36120"/>
<keyword evidence="10" id="KW-1185">Reference proteome</keyword>